<comment type="similarity">
    <text evidence="1">Belongs to the bacterial sugar transferase family.</text>
</comment>
<evidence type="ECO:0000313" key="5">
    <source>
        <dbReference type="Proteomes" id="UP001529423"/>
    </source>
</evidence>
<keyword evidence="4" id="KW-0808">Transferase</keyword>
<evidence type="ECO:0000256" key="2">
    <source>
        <dbReference type="SAM" id="Phobius"/>
    </source>
</evidence>
<dbReference type="Proteomes" id="UP001529423">
    <property type="component" value="Unassembled WGS sequence"/>
</dbReference>
<proteinExistence type="inferred from homology"/>
<dbReference type="PANTHER" id="PTHR30576:SF0">
    <property type="entry name" value="UNDECAPRENYL-PHOSPHATE N-ACETYLGALACTOSAMINYL 1-PHOSPHATE TRANSFERASE-RELATED"/>
    <property type="match status" value="1"/>
</dbReference>
<dbReference type="EMBL" id="JAUDEO010000053">
    <property type="protein sequence ID" value="MDM8334504.1"/>
    <property type="molecule type" value="Genomic_DNA"/>
</dbReference>
<dbReference type="InterPro" id="IPR003362">
    <property type="entry name" value="Bact_transf"/>
</dbReference>
<reference evidence="4 5" key="3">
    <citation type="submission" date="2023-06" db="EMBL/GenBank/DDBJ databases">
        <authorList>
            <person name="Zeman M."/>
            <person name="Kubasova T."/>
            <person name="Jahodarova E."/>
            <person name="Nykrynova M."/>
            <person name="Rychlik I."/>
        </authorList>
    </citation>
    <scope>NUCLEOTIDE SEQUENCE [LARGE SCALE GENOMIC DNA]</scope>
    <source>
        <strain evidence="4 5">105_WCHN</strain>
    </source>
</reference>
<gene>
    <name evidence="4" type="ORF">QUW46_07975</name>
</gene>
<evidence type="ECO:0000313" key="4">
    <source>
        <dbReference type="EMBL" id="MDM8334504.1"/>
    </source>
</evidence>
<feature type="domain" description="Bacterial sugar transferase" evidence="3">
    <location>
        <begin position="24"/>
        <end position="212"/>
    </location>
</feature>
<protein>
    <submittedName>
        <fullName evidence="4">Sugar transferase</fullName>
        <ecNumber evidence="4">2.7.8.-</ecNumber>
    </submittedName>
</protein>
<comment type="caution">
    <text evidence="4">The sequence shown here is derived from an EMBL/GenBank/DDBJ whole genome shotgun (WGS) entry which is preliminary data.</text>
</comment>
<keyword evidence="2" id="KW-0472">Membrane</keyword>
<evidence type="ECO:0000256" key="1">
    <source>
        <dbReference type="ARBA" id="ARBA00006464"/>
    </source>
</evidence>
<name>A0ABT7VP44_9LACO</name>
<reference evidence="5" key="2">
    <citation type="submission" date="2023-06" db="EMBL/GenBank/DDBJ databases">
        <title>Identification and characterization of horizontal gene transfer across gut microbiota members of farm animals based on homology search.</title>
        <authorList>
            <person name="Zeman M."/>
            <person name="Kubasova T."/>
            <person name="Jahodarova E."/>
            <person name="Nykrynova M."/>
            <person name="Rychlik I."/>
        </authorList>
    </citation>
    <scope>NUCLEOTIDE SEQUENCE [LARGE SCALE GENOMIC DNA]</scope>
    <source>
        <strain evidence="5">105_WCHN</strain>
    </source>
</reference>
<accession>A0ABT7VP44</accession>
<feature type="transmembrane region" description="Helical" evidence="2">
    <location>
        <begin position="29"/>
        <end position="48"/>
    </location>
</feature>
<reference evidence="4 5" key="1">
    <citation type="submission" date="2023-06" db="EMBL/GenBank/DDBJ databases">
        <title>Identification and characterization of horizontal gene transfer across gut microbiota members of farm animals based on homology search.</title>
        <authorList>
            <person name="Schwarzerova J."/>
            <person name="Nykrynova M."/>
            <person name="Jureckova K."/>
            <person name="Cejkova D."/>
            <person name="Rychlik I."/>
        </authorList>
    </citation>
    <scope>NUCLEOTIDE SEQUENCE [LARGE SCALE GENOMIC DNA]</scope>
    <source>
        <strain evidence="4 5">105_WCHN</strain>
    </source>
</reference>
<dbReference type="GO" id="GO:0016740">
    <property type="term" value="F:transferase activity"/>
    <property type="evidence" value="ECO:0007669"/>
    <property type="project" value="UniProtKB-KW"/>
</dbReference>
<evidence type="ECO:0000259" key="3">
    <source>
        <dbReference type="Pfam" id="PF02397"/>
    </source>
</evidence>
<dbReference type="PANTHER" id="PTHR30576">
    <property type="entry name" value="COLANIC BIOSYNTHESIS UDP-GLUCOSE LIPID CARRIER TRANSFERASE"/>
    <property type="match status" value="1"/>
</dbReference>
<organism evidence="4 5">
    <name type="scientific">Limosilactobacillus panis</name>
    <dbReference type="NCBI Taxonomy" id="47493"/>
    <lineage>
        <taxon>Bacteria</taxon>
        <taxon>Bacillati</taxon>
        <taxon>Bacillota</taxon>
        <taxon>Bacilli</taxon>
        <taxon>Lactobacillales</taxon>
        <taxon>Lactobacillaceae</taxon>
        <taxon>Limosilactobacillus</taxon>
    </lineage>
</organism>
<keyword evidence="5" id="KW-1185">Reference proteome</keyword>
<dbReference type="EC" id="2.7.8.-" evidence="4"/>
<dbReference type="Pfam" id="PF02397">
    <property type="entry name" value="Bac_transf"/>
    <property type="match status" value="1"/>
</dbReference>
<keyword evidence="2" id="KW-1133">Transmembrane helix</keyword>
<keyword evidence="2" id="KW-0812">Transmembrane</keyword>
<sequence length="217" mass="25218">MVAEQRILINPQNIKSRKGYHFVKRTLDIIFSSVGLVCLSPLMAVIAYKIKKEDKGPVFYKQVRVGKNGHHFEMYKFRSMVTNADQLLEQLKDQNEVGGAMFKMKHDPRITRIGHFIREHSLDELPQLVNVLKGNMSLVGPRPPLPSEVEQYTAYDRQRLYVKPGCTGLWQATERNDVGFDEMVKLDLDYIKRADIWLDMWIIFKTIVVIFKPNSSY</sequence>